<dbReference type="Pfam" id="PF08750">
    <property type="entry name" value="CNP1"/>
    <property type="match status" value="1"/>
</dbReference>
<name>A0A3S4YSU2_9NEIS</name>
<feature type="chain" id="PRO_5018602265" evidence="1">
    <location>
        <begin position="22"/>
        <end position="202"/>
    </location>
</feature>
<proteinExistence type="predicted"/>
<evidence type="ECO:0000256" key="1">
    <source>
        <dbReference type="SAM" id="SignalP"/>
    </source>
</evidence>
<organism evidence="3 4">
    <name type="scientific">Neisseria weaveri</name>
    <dbReference type="NCBI Taxonomy" id="28091"/>
    <lineage>
        <taxon>Bacteria</taxon>
        <taxon>Pseudomonadati</taxon>
        <taxon>Pseudomonadota</taxon>
        <taxon>Betaproteobacteria</taxon>
        <taxon>Neisseriales</taxon>
        <taxon>Neisseriaceae</taxon>
        <taxon>Neisseria</taxon>
    </lineage>
</organism>
<reference evidence="3 4" key="1">
    <citation type="submission" date="2018-12" db="EMBL/GenBank/DDBJ databases">
        <authorList>
            <consortium name="Pathogen Informatics"/>
        </authorList>
    </citation>
    <scope>NUCLEOTIDE SEQUENCE [LARGE SCALE GENOMIC DNA]</scope>
    <source>
        <strain evidence="3 4">NCTC12742</strain>
    </source>
</reference>
<evidence type="ECO:0000313" key="3">
    <source>
        <dbReference type="EMBL" id="VEJ51868.1"/>
    </source>
</evidence>
<protein>
    <submittedName>
        <fullName evidence="3">Cnp1</fullName>
    </submittedName>
</protein>
<evidence type="ECO:0000259" key="2">
    <source>
        <dbReference type="Pfam" id="PF08750"/>
    </source>
</evidence>
<dbReference type="InterPro" id="IPR014861">
    <property type="entry name" value="CNP1-like_dom"/>
</dbReference>
<dbReference type="Proteomes" id="UP000272771">
    <property type="component" value="Chromosome"/>
</dbReference>
<dbReference type="AlphaFoldDB" id="A0A3S4YSU2"/>
<keyword evidence="1" id="KW-0732">Signal</keyword>
<feature type="domain" description="CNP1-like uncharacterised" evidence="2">
    <location>
        <begin position="45"/>
        <end position="182"/>
    </location>
</feature>
<gene>
    <name evidence="3" type="ORF">NCTC12742_01775</name>
</gene>
<dbReference type="EMBL" id="LR134533">
    <property type="protein sequence ID" value="VEJ51868.1"/>
    <property type="molecule type" value="Genomic_DNA"/>
</dbReference>
<dbReference type="RefSeq" id="WP_004283652.1">
    <property type="nucleotide sequence ID" value="NZ_CAUJRG010000005.1"/>
</dbReference>
<keyword evidence="4" id="KW-1185">Reference proteome</keyword>
<dbReference type="KEGG" id="nwe:SAMEA3174300_0332"/>
<dbReference type="STRING" id="28091.SAMEA3174300_00332"/>
<feature type="signal peptide" evidence="1">
    <location>
        <begin position="1"/>
        <end position="21"/>
    </location>
</feature>
<accession>A0A3S4YSU2</accession>
<evidence type="ECO:0000313" key="4">
    <source>
        <dbReference type="Proteomes" id="UP000272771"/>
    </source>
</evidence>
<sequence>MRRLTLPALLLLAALPLQAQAARNDKDTDINTRYVETEAERIGRGFQETELPLPEFPDLQSGNWFTVHVDNNYSKTPKILMESITLAPDGTIRYILNNQSKQGHDNLSAEALFCSSKTSLFDSKQRSSYKVYGYGDTVNKRWIPSHKAEWKPIGAILNSADPLRGVLYRAFCEDGTPGSIEKIHERLHERAGRRAPGIRTGK</sequence>
<dbReference type="OrthoDB" id="8612340at2"/>